<evidence type="ECO:0000256" key="5">
    <source>
        <dbReference type="ARBA" id="ARBA00022968"/>
    </source>
</evidence>
<gene>
    <name evidence="12" type="ORF">PECUL_23A058762</name>
</gene>
<dbReference type="InterPro" id="IPR027417">
    <property type="entry name" value="P-loop_NTPase"/>
</dbReference>
<protein>
    <recommendedName>
        <fullName evidence="11">Carbohydrate sulfotransferase</fullName>
        <ecNumber evidence="11">2.8.2.-</ecNumber>
    </recommendedName>
</protein>
<keyword evidence="3 11" id="KW-0808">Transferase</keyword>
<dbReference type="EMBL" id="OW240924">
    <property type="protein sequence ID" value="CAH2328435.1"/>
    <property type="molecule type" value="Genomic_DNA"/>
</dbReference>
<evidence type="ECO:0000256" key="10">
    <source>
        <dbReference type="ARBA" id="ARBA00023277"/>
    </source>
</evidence>
<keyword evidence="9 11" id="KW-0325">Glycoprotein</keyword>
<keyword evidence="13" id="KW-1185">Reference proteome</keyword>
<dbReference type="GO" id="GO:0008146">
    <property type="term" value="F:sulfotransferase activity"/>
    <property type="evidence" value="ECO:0007669"/>
    <property type="project" value="InterPro"/>
</dbReference>
<dbReference type="InterPro" id="IPR005331">
    <property type="entry name" value="Sulfotransferase"/>
</dbReference>
<evidence type="ECO:0000256" key="4">
    <source>
        <dbReference type="ARBA" id="ARBA00022692"/>
    </source>
</evidence>
<evidence type="ECO:0000313" key="12">
    <source>
        <dbReference type="EMBL" id="CAH2328435.1"/>
    </source>
</evidence>
<dbReference type="Proteomes" id="UP001295444">
    <property type="component" value="Chromosome 13"/>
</dbReference>
<keyword evidence="8" id="KW-0472">Membrane</keyword>
<evidence type="ECO:0000256" key="6">
    <source>
        <dbReference type="ARBA" id="ARBA00022989"/>
    </source>
</evidence>
<evidence type="ECO:0000256" key="1">
    <source>
        <dbReference type="ARBA" id="ARBA00004323"/>
    </source>
</evidence>
<accession>A0AAD1WZ41</accession>
<dbReference type="PANTHER" id="PTHR12137:SF15">
    <property type="entry name" value="CARBOHYDRATE SULFOTRANSFERASE"/>
    <property type="match status" value="1"/>
</dbReference>
<proteinExistence type="inferred from homology"/>
<sequence>MGRRMHRKLFCFLILCCLYGLFFNTQWIKDLFKDHNQNSVTQTHRKNIIKLVCQQNNLTFNSSYIISSFVSKQLYVEHSYKFIYCEVPKVGCTNWKRIILLLNKTFDVSPEDLKHFDVHNHSSLVRLSTYNYSQQMEMLQNYTKVMFVRDPLHRLVSAYRDKFLHEEDTYYSKTFADQIKAKMRKNKNSSQKVTFEEFARFVIQEKARYRDTHWKPMHALCDPCNIQYDIVGKFETMKEDSDFVLKTIKAPKHLQYPNIKHYPNESRTNEEISIKYFNSLPPKVLEDLINVYREDFSLFQYLPVNHTKNTKNTREISKSALSFTSLSSSSFLK</sequence>
<evidence type="ECO:0000256" key="9">
    <source>
        <dbReference type="ARBA" id="ARBA00023180"/>
    </source>
</evidence>
<organism evidence="12 13">
    <name type="scientific">Pelobates cultripes</name>
    <name type="common">Western spadefoot toad</name>
    <dbReference type="NCBI Taxonomy" id="61616"/>
    <lineage>
        <taxon>Eukaryota</taxon>
        <taxon>Metazoa</taxon>
        <taxon>Chordata</taxon>
        <taxon>Craniata</taxon>
        <taxon>Vertebrata</taxon>
        <taxon>Euteleostomi</taxon>
        <taxon>Amphibia</taxon>
        <taxon>Batrachia</taxon>
        <taxon>Anura</taxon>
        <taxon>Pelobatoidea</taxon>
        <taxon>Pelobatidae</taxon>
        <taxon>Pelobates</taxon>
    </lineage>
</organism>
<reference evidence="12" key="1">
    <citation type="submission" date="2022-03" db="EMBL/GenBank/DDBJ databases">
        <authorList>
            <person name="Alioto T."/>
            <person name="Alioto T."/>
            <person name="Gomez Garrido J."/>
        </authorList>
    </citation>
    <scope>NUCLEOTIDE SEQUENCE</scope>
</reference>
<comment type="subcellular location">
    <subcellularLocation>
        <location evidence="1 11">Golgi apparatus membrane</location>
        <topology evidence="1 11">Single-pass type II membrane protein</topology>
    </subcellularLocation>
</comment>
<keyword evidence="6" id="KW-1133">Transmembrane helix</keyword>
<dbReference type="EC" id="2.8.2.-" evidence="11"/>
<evidence type="ECO:0000256" key="8">
    <source>
        <dbReference type="ARBA" id="ARBA00023136"/>
    </source>
</evidence>
<evidence type="ECO:0000256" key="11">
    <source>
        <dbReference type="RuleBase" id="RU364020"/>
    </source>
</evidence>
<dbReference type="SUPFAM" id="SSF52540">
    <property type="entry name" value="P-loop containing nucleoside triphosphate hydrolases"/>
    <property type="match status" value="1"/>
</dbReference>
<evidence type="ECO:0000256" key="7">
    <source>
        <dbReference type="ARBA" id="ARBA00023034"/>
    </source>
</evidence>
<evidence type="ECO:0000313" key="13">
    <source>
        <dbReference type="Proteomes" id="UP001295444"/>
    </source>
</evidence>
<keyword evidence="5 11" id="KW-0735">Signal-anchor</keyword>
<evidence type="ECO:0000256" key="3">
    <source>
        <dbReference type="ARBA" id="ARBA00022679"/>
    </source>
</evidence>
<name>A0AAD1WZ41_PELCU</name>
<dbReference type="AlphaFoldDB" id="A0AAD1WZ41"/>
<dbReference type="InterPro" id="IPR018011">
    <property type="entry name" value="Carb_sulfotrans_8-10"/>
</dbReference>
<dbReference type="GO" id="GO:0030166">
    <property type="term" value="P:proteoglycan biosynthetic process"/>
    <property type="evidence" value="ECO:0007669"/>
    <property type="project" value="TreeGrafter"/>
</dbReference>
<dbReference type="Pfam" id="PF03567">
    <property type="entry name" value="Sulfotransfer_2"/>
    <property type="match status" value="1"/>
</dbReference>
<keyword evidence="10 11" id="KW-0119">Carbohydrate metabolism</keyword>
<dbReference type="PANTHER" id="PTHR12137">
    <property type="entry name" value="CARBOHYDRATE SULFOTRANSFERASE"/>
    <property type="match status" value="1"/>
</dbReference>
<evidence type="ECO:0000256" key="2">
    <source>
        <dbReference type="ARBA" id="ARBA00006339"/>
    </source>
</evidence>
<keyword evidence="7 11" id="KW-0333">Golgi apparatus</keyword>
<dbReference type="GO" id="GO:0000139">
    <property type="term" value="C:Golgi membrane"/>
    <property type="evidence" value="ECO:0007669"/>
    <property type="project" value="UniProtKB-SubCell"/>
</dbReference>
<keyword evidence="4" id="KW-0812">Transmembrane</keyword>
<dbReference type="GO" id="GO:0016051">
    <property type="term" value="P:carbohydrate biosynthetic process"/>
    <property type="evidence" value="ECO:0007669"/>
    <property type="project" value="InterPro"/>
</dbReference>
<comment type="similarity">
    <text evidence="2 11">Belongs to the sulfotransferase 2 family.</text>
</comment>